<keyword evidence="2" id="KW-1185">Reference proteome</keyword>
<name>A0ACC3NQX1_9PEZI</name>
<dbReference type="EMBL" id="JAUTXU010000020">
    <property type="protein sequence ID" value="KAK3720807.1"/>
    <property type="molecule type" value="Genomic_DNA"/>
</dbReference>
<dbReference type="Proteomes" id="UP001281147">
    <property type="component" value="Unassembled WGS sequence"/>
</dbReference>
<sequence length="123" mass="13402">MRASTFLSAAFFALGSAYTQPTTATWGPLLLPDLTHPVTQGKVFDIQWDPQSHPTAGVTVSLVLCRGPSTNCVTDKKAIVEGIPAGRKHYKWRVPAGLKPGKKNTKTGVLYNRTMEVRMSAME</sequence>
<comment type="caution">
    <text evidence="1">The sequence shown here is derived from an EMBL/GenBank/DDBJ whole genome shotgun (WGS) entry which is preliminary data.</text>
</comment>
<accession>A0ACC3NQX1</accession>
<organism evidence="1 2">
    <name type="scientific">Vermiconidia calcicola</name>
    <dbReference type="NCBI Taxonomy" id="1690605"/>
    <lineage>
        <taxon>Eukaryota</taxon>
        <taxon>Fungi</taxon>
        <taxon>Dikarya</taxon>
        <taxon>Ascomycota</taxon>
        <taxon>Pezizomycotina</taxon>
        <taxon>Dothideomycetes</taxon>
        <taxon>Dothideomycetidae</taxon>
        <taxon>Mycosphaerellales</taxon>
        <taxon>Extremaceae</taxon>
        <taxon>Vermiconidia</taxon>
    </lineage>
</organism>
<evidence type="ECO:0000313" key="1">
    <source>
        <dbReference type="EMBL" id="KAK3720807.1"/>
    </source>
</evidence>
<proteinExistence type="predicted"/>
<gene>
    <name evidence="1" type="ORF">LTR37_003470</name>
</gene>
<protein>
    <submittedName>
        <fullName evidence="1">Uncharacterized protein</fullName>
    </submittedName>
</protein>
<evidence type="ECO:0000313" key="2">
    <source>
        <dbReference type="Proteomes" id="UP001281147"/>
    </source>
</evidence>
<reference evidence="1" key="1">
    <citation type="submission" date="2023-07" db="EMBL/GenBank/DDBJ databases">
        <title>Black Yeasts Isolated from many extreme environments.</title>
        <authorList>
            <person name="Coleine C."/>
            <person name="Stajich J.E."/>
            <person name="Selbmann L."/>
        </authorList>
    </citation>
    <scope>NUCLEOTIDE SEQUENCE</scope>
    <source>
        <strain evidence="1">CCFEE 5714</strain>
    </source>
</reference>